<dbReference type="Pfam" id="PF13646">
    <property type="entry name" value="HEAT_2"/>
    <property type="match status" value="1"/>
</dbReference>
<evidence type="ECO:0008006" key="4">
    <source>
        <dbReference type="Google" id="ProtNLM"/>
    </source>
</evidence>
<protein>
    <recommendedName>
        <fullName evidence="4">HEAT repeat domain-containing protein</fullName>
    </recommendedName>
</protein>
<accession>A0ABN6MYH4</accession>
<dbReference type="SMART" id="SM00567">
    <property type="entry name" value="EZ_HEAT"/>
    <property type="match status" value="3"/>
</dbReference>
<gene>
    <name evidence="2" type="ORF">AMOR_50000</name>
</gene>
<evidence type="ECO:0000313" key="2">
    <source>
        <dbReference type="EMBL" id="BDG06004.1"/>
    </source>
</evidence>
<dbReference type="Proteomes" id="UP001162891">
    <property type="component" value="Chromosome"/>
</dbReference>
<reference evidence="3" key="1">
    <citation type="journal article" date="2022" name="Int. J. Syst. Evol. Microbiol.">
        <title>Anaeromyxobacter oryzae sp. nov., Anaeromyxobacter diazotrophicus sp. nov. and Anaeromyxobacter paludicola sp. nov., isolated from paddy soils.</title>
        <authorList>
            <person name="Itoh H."/>
            <person name="Xu Z."/>
            <person name="Mise K."/>
            <person name="Masuda Y."/>
            <person name="Ushijima N."/>
            <person name="Hayakawa C."/>
            <person name="Shiratori Y."/>
            <person name="Senoo K."/>
        </authorList>
    </citation>
    <scope>NUCLEOTIDE SEQUENCE [LARGE SCALE GENOMIC DNA]</scope>
    <source>
        <strain evidence="3">Red232</strain>
    </source>
</reference>
<proteinExistence type="predicted"/>
<organism evidence="2 3">
    <name type="scientific">Anaeromyxobacter oryzae</name>
    <dbReference type="NCBI Taxonomy" id="2918170"/>
    <lineage>
        <taxon>Bacteria</taxon>
        <taxon>Pseudomonadati</taxon>
        <taxon>Myxococcota</taxon>
        <taxon>Myxococcia</taxon>
        <taxon>Myxococcales</taxon>
        <taxon>Cystobacterineae</taxon>
        <taxon>Anaeromyxobacteraceae</taxon>
        <taxon>Anaeromyxobacter</taxon>
    </lineage>
</organism>
<dbReference type="PANTHER" id="PTHR12697">
    <property type="entry name" value="PBS LYASE HEAT-LIKE PROTEIN"/>
    <property type="match status" value="1"/>
</dbReference>
<dbReference type="InterPro" id="IPR016024">
    <property type="entry name" value="ARM-type_fold"/>
</dbReference>
<evidence type="ECO:0000256" key="1">
    <source>
        <dbReference type="SAM" id="SignalP"/>
    </source>
</evidence>
<dbReference type="SUPFAM" id="SSF48371">
    <property type="entry name" value="ARM repeat"/>
    <property type="match status" value="1"/>
</dbReference>
<feature type="signal peptide" evidence="1">
    <location>
        <begin position="1"/>
        <end position="19"/>
    </location>
</feature>
<dbReference type="PANTHER" id="PTHR12697:SF5">
    <property type="entry name" value="DEOXYHYPUSINE HYDROXYLASE"/>
    <property type="match status" value="1"/>
</dbReference>
<evidence type="ECO:0000313" key="3">
    <source>
        <dbReference type="Proteomes" id="UP001162891"/>
    </source>
</evidence>
<dbReference type="EMBL" id="AP025591">
    <property type="protein sequence ID" value="BDG06004.1"/>
    <property type="molecule type" value="Genomic_DNA"/>
</dbReference>
<dbReference type="Gene3D" id="1.25.10.10">
    <property type="entry name" value="Leucine-rich Repeat Variant"/>
    <property type="match status" value="1"/>
</dbReference>
<dbReference type="InterPro" id="IPR011989">
    <property type="entry name" value="ARM-like"/>
</dbReference>
<dbReference type="RefSeq" id="WP_248355248.1">
    <property type="nucleotide sequence ID" value="NZ_AP025591.1"/>
</dbReference>
<feature type="chain" id="PRO_5045626783" description="HEAT repeat domain-containing protein" evidence="1">
    <location>
        <begin position="20"/>
        <end position="243"/>
    </location>
</feature>
<name>A0ABN6MYH4_9BACT</name>
<keyword evidence="3" id="KW-1185">Reference proteome</keyword>
<keyword evidence="1" id="KW-0732">Signal</keyword>
<sequence>MRRPLVALLLATLTSIARADPQADRAIRALHEDPSLKVRVQAALVLGQGRVTAAVPALRGALANDEASAVRIAAAAALGRIGDPAARPALEGARDADPDDSVRAAAARALEALPAAAAGARVVSLEDAAGEGGREARTALRDALGKHLRAAGFTVAASGGLRLKPSVLRVDVSDAGGKTIVAVSATLVAVEAGGRMAAMVQGGARLSASGRLSPDKRIAYAVRALDAAARTLSEDLAARLGER</sequence>
<dbReference type="InterPro" id="IPR004155">
    <property type="entry name" value="PBS_lyase_HEAT"/>
</dbReference>